<evidence type="ECO:0000313" key="7">
    <source>
        <dbReference type="Proteomes" id="UP001245285"/>
    </source>
</evidence>
<dbReference type="Pfam" id="PF02682">
    <property type="entry name" value="CT_C_D"/>
    <property type="match status" value="1"/>
</dbReference>
<proteinExistence type="predicted"/>
<dbReference type="InterPro" id="IPR010016">
    <property type="entry name" value="PxpB"/>
</dbReference>
<dbReference type="NCBIfam" id="TIGR00370">
    <property type="entry name" value="5-oxoprolinase subunit PxpB"/>
    <property type="match status" value="1"/>
</dbReference>
<evidence type="ECO:0000256" key="2">
    <source>
        <dbReference type="ARBA" id="ARBA00022801"/>
    </source>
</evidence>
<comment type="caution">
    <text evidence="6">The sequence shown here is derived from an EMBL/GenBank/DDBJ whole genome shotgun (WGS) entry which is preliminary data.</text>
</comment>
<dbReference type="PANTHER" id="PTHR34698:SF2">
    <property type="entry name" value="5-OXOPROLINASE SUBUNIT B"/>
    <property type="match status" value="1"/>
</dbReference>
<feature type="transmembrane region" description="Helical" evidence="4">
    <location>
        <begin position="127"/>
        <end position="147"/>
    </location>
</feature>
<feature type="domain" description="Carboxyltransferase" evidence="5">
    <location>
        <begin position="6"/>
        <end position="207"/>
    </location>
</feature>
<dbReference type="SUPFAM" id="SSF160467">
    <property type="entry name" value="PH0987 N-terminal domain-like"/>
    <property type="match status" value="1"/>
</dbReference>
<dbReference type="PANTHER" id="PTHR34698">
    <property type="entry name" value="5-OXOPROLINASE SUBUNIT B"/>
    <property type="match status" value="1"/>
</dbReference>
<dbReference type="InterPro" id="IPR003833">
    <property type="entry name" value="CT_C_D"/>
</dbReference>
<dbReference type="GO" id="GO:0017168">
    <property type="term" value="F:5-oxoprolinase (ATP-hydrolyzing) activity"/>
    <property type="evidence" value="ECO:0007669"/>
    <property type="project" value="UniProtKB-EC"/>
</dbReference>
<dbReference type="SUPFAM" id="SSF50891">
    <property type="entry name" value="Cyclophilin-like"/>
    <property type="match status" value="1"/>
</dbReference>
<dbReference type="InterPro" id="IPR029000">
    <property type="entry name" value="Cyclophilin-like_dom_sf"/>
</dbReference>
<evidence type="ECO:0000256" key="4">
    <source>
        <dbReference type="SAM" id="Phobius"/>
    </source>
</evidence>
<dbReference type="RefSeq" id="WP_311494159.1">
    <property type="nucleotide sequence ID" value="NZ_JAVRHO010000005.1"/>
</dbReference>
<reference evidence="6 7" key="1">
    <citation type="submission" date="2023-09" db="EMBL/GenBank/DDBJ databases">
        <authorList>
            <person name="Rey-Velasco X."/>
        </authorList>
    </citation>
    <scope>NUCLEOTIDE SEQUENCE [LARGE SCALE GENOMIC DNA]</scope>
    <source>
        <strain evidence="6 7">F260</strain>
    </source>
</reference>
<dbReference type="EC" id="3.5.2.9" evidence="6"/>
<protein>
    <submittedName>
        <fullName evidence="6">5-oxoprolinase subunit PxpB</fullName>
        <ecNumber evidence="6">3.5.2.9</ecNumber>
    </submittedName>
</protein>
<keyword evidence="4" id="KW-0812">Transmembrane</keyword>
<dbReference type="SMART" id="SM00796">
    <property type="entry name" value="AHS1"/>
    <property type="match status" value="1"/>
</dbReference>
<evidence type="ECO:0000256" key="1">
    <source>
        <dbReference type="ARBA" id="ARBA00022741"/>
    </source>
</evidence>
<keyword evidence="4" id="KW-1133">Transmembrane helix</keyword>
<keyword evidence="3" id="KW-0067">ATP-binding</keyword>
<evidence type="ECO:0000256" key="3">
    <source>
        <dbReference type="ARBA" id="ARBA00022840"/>
    </source>
</evidence>
<dbReference type="Gene3D" id="3.30.1360.40">
    <property type="match status" value="1"/>
</dbReference>
<name>A0ABU3CIC0_9FLAO</name>
<dbReference type="EMBL" id="JAVRHO010000005">
    <property type="protein sequence ID" value="MDT0645972.1"/>
    <property type="molecule type" value="Genomic_DNA"/>
</dbReference>
<keyword evidence="2 6" id="KW-0378">Hydrolase</keyword>
<evidence type="ECO:0000313" key="6">
    <source>
        <dbReference type="EMBL" id="MDT0645972.1"/>
    </source>
</evidence>
<keyword evidence="4" id="KW-0472">Membrane</keyword>
<dbReference type="Proteomes" id="UP001245285">
    <property type="component" value="Unassembled WGS sequence"/>
</dbReference>
<organism evidence="6 7">
    <name type="scientific">Autumnicola lenta</name>
    <dbReference type="NCBI Taxonomy" id="3075593"/>
    <lineage>
        <taxon>Bacteria</taxon>
        <taxon>Pseudomonadati</taxon>
        <taxon>Bacteroidota</taxon>
        <taxon>Flavobacteriia</taxon>
        <taxon>Flavobacteriales</taxon>
        <taxon>Flavobacteriaceae</taxon>
        <taxon>Autumnicola</taxon>
    </lineage>
</organism>
<evidence type="ECO:0000259" key="5">
    <source>
        <dbReference type="SMART" id="SM00796"/>
    </source>
</evidence>
<keyword evidence="7" id="KW-1185">Reference proteome</keyword>
<gene>
    <name evidence="6" type="primary">pxpB</name>
    <name evidence="6" type="ORF">RM545_04660</name>
</gene>
<accession>A0ABU3CIC0</accession>
<dbReference type="Gene3D" id="2.40.100.10">
    <property type="entry name" value="Cyclophilin-like"/>
    <property type="match status" value="1"/>
</dbReference>
<keyword evidence="1" id="KW-0547">Nucleotide-binding</keyword>
<sequence length="246" mass="27855">MTKDFPIIRPMGERAILIEFQPEIDEEILQKLLAVKFLVEDFYIKEKVEVTNAYNSLLVFYVSGIEDVYGELSKLESLMNGAKIGNKIYGKTYYLPVCYSKEFGLDLELISEKNQLSIEEIVSLHTAPFYTVYFMGFLPGFLYLGGLDEKLHISRKKEPRMKIEKGAVGIGEKQTGIYPQPSPGGWQIIGNCPVDFFDKNSLPPSKISSGDMLKFYAVSKEEYTGISEEVKAGNYELKVKDNHGEN</sequence>